<evidence type="ECO:0000256" key="1">
    <source>
        <dbReference type="ARBA" id="ARBA00006484"/>
    </source>
</evidence>
<dbReference type="GO" id="GO:0016616">
    <property type="term" value="F:oxidoreductase activity, acting on the CH-OH group of donors, NAD or NADP as acceptor"/>
    <property type="evidence" value="ECO:0007669"/>
    <property type="project" value="TreeGrafter"/>
</dbReference>
<sequence>MPDGTDHTPEPGRAPYGTHPGLREPGRAPYGSPEPGGALRGKVAVVTGAGPGLGRTLARLMAAEGARVVVAARTAATVEKIAAEIPGTLAVPADVTSARDMEALAATVTDRLGGPDILVNAAFPGTHRKNVLEMTPDDLASWRTAVDIGGYGTLLACRFLAPPMVERGEGAIVNVTSMSSRKGYAGRSDFAAGKAAAHLLSHCLADELGPYGVRVNCVAPGWIASEVLDDWMRTRAAAEGVAYEDILARDLSAMALRRIATEEDVARAIVFLASDRARSITGATLDVNAGQLFT</sequence>
<dbReference type="FunFam" id="3.40.50.720:FF:000084">
    <property type="entry name" value="Short-chain dehydrogenase reductase"/>
    <property type="match status" value="1"/>
</dbReference>
<organism evidence="4 5">
    <name type="scientific">Planobispora takensis</name>
    <dbReference type="NCBI Taxonomy" id="1367882"/>
    <lineage>
        <taxon>Bacteria</taxon>
        <taxon>Bacillati</taxon>
        <taxon>Actinomycetota</taxon>
        <taxon>Actinomycetes</taxon>
        <taxon>Streptosporangiales</taxon>
        <taxon>Streptosporangiaceae</taxon>
        <taxon>Planobispora</taxon>
    </lineage>
</organism>
<evidence type="ECO:0000256" key="2">
    <source>
        <dbReference type="ARBA" id="ARBA00023002"/>
    </source>
</evidence>
<feature type="compositionally biased region" description="Basic and acidic residues" evidence="3">
    <location>
        <begin position="1"/>
        <end position="10"/>
    </location>
</feature>
<reference evidence="4" key="1">
    <citation type="submission" date="2021-01" db="EMBL/GenBank/DDBJ databases">
        <title>Whole genome shotgun sequence of Planobispora takensis NBRC 109077.</title>
        <authorList>
            <person name="Komaki H."/>
            <person name="Tamura T."/>
        </authorList>
    </citation>
    <scope>NUCLEOTIDE SEQUENCE</scope>
    <source>
        <strain evidence="4">NBRC 109077</strain>
    </source>
</reference>
<dbReference type="Proteomes" id="UP000634476">
    <property type="component" value="Unassembled WGS sequence"/>
</dbReference>
<dbReference type="CDD" id="cd05233">
    <property type="entry name" value="SDR_c"/>
    <property type="match status" value="1"/>
</dbReference>
<dbReference type="SUPFAM" id="SSF51735">
    <property type="entry name" value="NAD(P)-binding Rossmann-fold domains"/>
    <property type="match status" value="1"/>
</dbReference>
<comment type="caution">
    <text evidence="4">The sequence shown here is derived from an EMBL/GenBank/DDBJ whole genome shotgun (WGS) entry which is preliminary data.</text>
</comment>
<comment type="similarity">
    <text evidence="1">Belongs to the short-chain dehydrogenases/reductases (SDR) family.</text>
</comment>
<feature type="region of interest" description="Disordered" evidence="3">
    <location>
        <begin position="1"/>
        <end position="36"/>
    </location>
</feature>
<dbReference type="InterPro" id="IPR002347">
    <property type="entry name" value="SDR_fam"/>
</dbReference>
<accession>A0A8J3T0D6</accession>
<dbReference type="InterPro" id="IPR036291">
    <property type="entry name" value="NAD(P)-bd_dom_sf"/>
</dbReference>
<evidence type="ECO:0000313" key="4">
    <source>
        <dbReference type="EMBL" id="GIH98803.1"/>
    </source>
</evidence>
<dbReference type="RefSeq" id="WP_203873269.1">
    <property type="nucleotide sequence ID" value="NZ_BOOK01000004.1"/>
</dbReference>
<keyword evidence="2" id="KW-0560">Oxidoreductase</keyword>
<dbReference type="PANTHER" id="PTHR42760:SF40">
    <property type="entry name" value="3-OXOACYL-[ACYL-CARRIER-PROTEIN] REDUCTASE, CHLOROPLASTIC"/>
    <property type="match status" value="1"/>
</dbReference>
<evidence type="ECO:0000256" key="3">
    <source>
        <dbReference type="SAM" id="MobiDB-lite"/>
    </source>
</evidence>
<proteinExistence type="inferred from homology"/>
<protein>
    <submittedName>
        <fullName evidence="4">Oxidoreductase</fullName>
    </submittedName>
</protein>
<dbReference type="GO" id="GO:0030497">
    <property type="term" value="P:fatty acid elongation"/>
    <property type="evidence" value="ECO:0007669"/>
    <property type="project" value="TreeGrafter"/>
</dbReference>
<dbReference type="AlphaFoldDB" id="A0A8J3T0D6"/>
<evidence type="ECO:0000313" key="5">
    <source>
        <dbReference type="Proteomes" id="UP000634476"/>
    </source>
</evidence>
<dbReference type="EMBL" id="BOOK01000004">
    <property type="protein sequence ID" value="GIH98803.1"/>
    <property type="molecule type" value="Genomic_DNA"/>
</dbReference>
<keyword evidence="5" id="KW-1185">Reference proteome</keyword>
<dbReference type="PRINTS" id="PR00081">
    <property type="entry name" value="GDHRDH"/>
</dbReference>
<dbReference type="PANTHER" id="PTHR42760">
    <property type="entry name" value="SHORT-CHAIN DEHYDROGENASES/REDUCTASES FAMILY MEMBER"/>
    <property type="match status" value="1"/>
</dbReference>
<dbReference type="Gene3D" id="3.40.50.720">
    <property type="entry name" value="NAD(P)-binding Rossmann-like Domain"/>
    <property type="match status" value="1"/>
</dbReference>
<gene>
    <name evidence="4" type="ORF">Pta02_08120</name>
</gene>
<dbReference type="Pfam" id="PF13561">
    <property type="entry name" value="adh_short_C2"/>
    <property type="match status" value="1"/>
</dbReference>
<name>A0A8J3T0D6_9ACTN</name>